<accession>A0ABR1Z408</accession>
<evidence type="ECO:0000313" key="3">
    <source>
        <dbReference type="Proteomes" id="UP001492380"/>
    </source>
</evidence>
<reference evidence="2 3" key="1">
    <citation type="submission" date="2024-04" db="EMBL/GenBank/DDBJ databases">
        <title>Phyllosticta paracitricarpa is synonymous to the EU quarantine fungus P. citricarpa based on phylogenomic analyses.</title>
        <authorList>
            <consortium name="Lawrence Berkeley National Laboratory"/>
            <person name="Van Ingen-Buijs V.A."/>
            <person name="Van Westerhoven A.C."/>
            <person name="Haridas S."/>
            <person name="Skiadas P."/>
            <person name="Martin F."/>
            <person name="Groenewald J.Z."/>
            <person name="Crous P.W."/>
            <person name="Seidl M.F."/>
        </authorList>
    </citation>
    <scope>NUCLEOTIDE SEQUENCE [LARGE SCALE GENOMIC DNA]</scope>
    <source>
        <strain evidence="2 3">CBS 123374</strain>
    </source>
</reference>
<keyword evidence="3" id="KW-1185">Reference proteome</keyword>
<feature type="chain" id="PRO_5046578408" evidence="1">
    <location>
        <begin position="18"/>
        <end position="296"/>
    </location>
</feature>
<feature type="signal peptide" evidence="1">
    <location>
        <begin position="1"/>
        <end position="17"/>
    </location>
</feature>
<protein>
    <submittedName>
        <fullName evidence="2">Uncharacterized protein</fullName>
    </submittedName>
</protein>
<sequence>MQYKVAALSLFAALAIASPIPDGLPDGTTCTISSTTTTKCVDGTCYAVNEGCSSRICAVPSGSEVGTCQTETKRSLFARDGLPDGTTCTIGSDTQTKCVDGTCYAVNEGCSSRICAVPSGSEVGTCQTETKRSLLARDGLPDGTTCTIGDDTETTCKDGTCYAVNEGCSSRICAVPSGSQVGSCETATKKRSLAARDGLPPGTICTIGQGVQTTCKDGTCYGGNAGCSSRICALPEGEDVGECWDDSASKKREAVAIPAELLEKRCTANGGSCTQLSQCCSGNCEYDSSIGLVCKA</sequence>
<evidence type="ECO:0000256" key="1">
    <source>
        <dbReference type="SAM" id="SignalP"/>
    </source>
</evidence>
<dbReference type="Proteomes" id="UP001492380">
    <property type="component" value="Unassembled WGS sequence"/>
</dbReference>
<evidence type="ECO:0000313" key="2">
    <source>
        <dbReference type="EMBL" id="KAK8247139.1"/>
    </source>
</evidence>
<proteinExistence type="predicted"/>
<organism evidence="2 3">
    <name type="scientific">Phyllosticta capitalensis</name>
    <dbReference type="NCBI Taxonomy" id="121624"/>
    <lineage>
        <taxon>Eukaryota</taxon>
        <taxon>Fungi</taxon>
        <taxon>Dikarya</taxon>
        <taxon>Ascomycota</taxon>
        <taxon>Pezizomycotina</taxon>
        <taxon>Dothideomycetes</taxon>
        <taxon>Dothideomycetes incertae sedis</taxon>
        <taxon>Botryosphaeriales</taxon>
        <taxon>Phyllostictaceae</taxon>
        <taxon>Phyllosticta</taxon>
    </lineage>
</organism>
<name>A0ABR1Z408_9PEZI</name>
<dbReference type="EMBL" id="JBBWRZ010000001">
    <property type="protein sequence ID" value="KAK8247139.1"/>
    <property type="molecule type" value="Genomic_DNA"/>
</dbReference>
<comment type="caution">
    <text evidence="2">The sequence shown here is derived from an EMBL/GenBank/DDBJ whole genome shotgun (WGS) entry which is preliminary data.</text>
</comment>
<keyword evidence="1" id="KW-0732">Signal</keyword>
<gene>
    <name evidence="2" type="ORF">HDK90DRAFT_506833</name>
</gene>